<dbReference type="Pfam" id="PF08843">
    <property type="entry name" value="AbiEii"/>
    <property type="match status" value="1"/>
</dbReference>
<dbReference type="Proteomes" id="UP000006695">
    <property type="component" value="Chromosome"/>
</dbReference>
<evidence type="ECO:0000313" key="1">
    <source>
        <dbReference type="EMBL" id="ABQ27557.1"/>
    </source>
</evidence>
<accession>A5G6Y9</accession>
<dbReference type="KEGG" id="gur:Gura_3401"/>
<dbReference type="InterPro" id="IPR014942">
    <property type="entry name" value="AbiEii"/>
</dbReference>
<dbReference type="STRING" id="351605.Gura_3401"/>
<proteinExistence type="predicted"/>
<dbReference type="RefSeq" id="WP_011940218.1">
    <property type="nucleotide sequence ID" value="NC_009483.1"/>
</dbReference>
<sequence length="136" mass="15755">MDILCLNIALSFAARETAEHAPQPFAGKMHALLFRKWKNRVKGRDWYDLVWYAANHPQLNLAHLEQRMRQTGHWTGDQTLSPAAFRELLSEGIDRLDVDQARRDVAPFVQDQGLLAIWSRDFFLDVVGRIQLVDEK</sequence>
<name>A5G6Y9_GEOUR</name>
<dbReference type="HOGENOM" id="CLU_1872494_0_0_7"/>
<keyword evidence="2" id="KW-1185">Reference proteome</keyword>
<organism evidence="1 2">
    <name type="scientific">Geotalea uraniireducens (strain Rf4)</name>
    <name type="common">Geobacter uraniireducens</name>
    <dbReference type="NCBI Taxonomy" id="351605"/>
    <lineage>
        <taxon>Bacteria</taxon>
        <taxon>Pseudomonadati</taxon>
        <taxon>Thermodesulfobacteriota</taxon>
        <taxon>Desulfuromonadia</taxon>
        <taxon>Geobacterales</taxon>
        <taxon>Geobacteraceae</taxon>
        <taxon>Geotalea</taxon>
    </lineage>
</organism>
<protein>
    <submittedName>
        <fullName evidence="1">Uncharacterized protein</fullName>
    </submittedName>
</protein>
<evidence type="ECO:0000313" key="2">
    <source>
        <dbReference type="Proteomes" id="UP000006695"/>
    </source>
</evidence>
<reference evidence="1 2" key="1">
    <citation type="submission" date="2007-05" db="EMBL/GenBank/DDBJ databases">
        <title>Complete sequence of Geobacter uraniireducens Rf4.</title>
        <authorList>
            <consortium name="US DOE Joint Genome Institute"/>
            <person name="Copeland A."/>
            <person name="Lucas S."/>
            <person name="Lapidus A."/>
            <person name="Barry K."/>
            <person name="Detter J.C."/>
            <person name="Glavina del Rio T."/>
            <person name="Hammon N."/>
            <person name="Israni S."/>
            <person name="Dalin E."/>
            <person name="Tice H."/>
            <person name="Pitluck S."/>
            <person name="Chertkov O."/>
            <person name="Brettin T."/>
            <person name="Bruce D."/>
            <person name="Han C."/>
            <person name="Schmutz J."/>
            <person name="Larimer F."/>
            <person name="Land M."/>
            <person name="Hauser L."/>
            <person name="Kyrpides N."/>
            <person name="Mikhailova N."/>
            <person name="Shelobolina E."/>
            <person name="Aklujkar M."/>
            <person name="Lovley D."/>
            <person name="Richardson P."/>
        </authorList>
    </citation>
    <scope>NUCLEOTIDE SEQUENCE [LARGE SCALE GENOMIC DNA]</scope>
    <source>
        <strain evidence="1 2">Rf4</strain>
    </source>
</reference>
<gene>
    <name evidence="1" type="ordered locus">Gura_3401</name>
</gene>
<dbReference type="EMBL" id="CP000698">
    <property type="protein sequence ID" value="ABQ27557.1"/>
    <property type="molecule type" value="Genomic_DNA"/>
</dbReference>
<dbReference type="AlphaFoldDB" id="A5G6Y9"/>